<evidence type="ECO:0000313" key="1">
    <source>
        <dbReference type="EMBL" id="MDR5897284.1"/>
    </source>
</evidence>
<dbReference type="Proteomes" id="UP001269375">
    <property type="component" value="Unassembled WGS sequence"/>
</dbReference>
<organism evidence="1 2">
    <name type="scientific">Larsenimonas suaedae</name>
    <dbReference type="NCBI Taxonomy" id="1851019"/>
    <lineage>
        <taxon>Bacteria</taxon>
        <taxon>Pseudomonadati</taxon>
        <taxon>Pseudomonadota</taxon>
        <taxon>Gammaproteobacteria</taxon>
        <taxon>Oceanospirillales</taxon>
        <taxon>Halomonadaceae</taxon>
        <taxon>Larsenimonas</taxon>
    </lineage>
</organism>
<reference evidence="1 2" key="1">
    <citation type="submission" date="2023-04" db="EMBL/GenBank/DDBJ databases">
        <title>A long-awaited taxogenomic arrangement of the family Halomonadaceae.</title>
        <authorList>
            <person name="De La Haba R."/>
            <person name="Chuvochina M."/>
            <person name="Wittouck S."/>
            <person name="Arahal D.R."/>
            <person name="Sanchez-Porro C."/>
            <person name="Hugenholtz P."/>
            <person name="Ventosa A."/>
        </authorList>
    </citation>
    <scope>NUCLEOTIDE SEQUENCE [LARGE SCALE GENOMIC DNA]</scope>
    <source>
        <strain evidence="1 2">DSM 22428</strain>
    </source>
</reference>
<comment type="caution">
    <text evidence="1">The sequence shown here is derived from an EMBL/GenBank/DDBJ whole genome shotgun (WGS) entry which is preliminary data.</text>
</comment>
<protein>
    <submittedName>
        <fullName evidence="1">Uncharacterized protein</fullName>
    </submittedName>
</protein>
<evidence type="ECO:0000313" key="2">
    <source>
        <dbReference type="Proteomes" id="UP001269375"/>
    </source>
</evidence>
<accession>A0ABU1GZ08</accession>
<proteinExistence type="predicted"/>
<gene>
    <name evidence="1" type="ORF">QC825_14530</name>
</gene>
<keyword evidence="2" id="KW-1185">Reference proteome</keyword>
<sequence length="69" mass="7467">MATVTISVTDLERGKVQIALGGDPLQEGRPPTHAHAVALILAEQIKHITFGNELRGISLNPGQYSRQIH</sequence>
<dbReference type="EMBL" id="JARWAO010000010">
    <property type="protein sequence ID" value="MDR5897284.1"/>
    <property type="molecule type" value="Genomic_DNA"/>
</dbReference>
<dbReference type="RefSeq" id="WP_251595557.1">
    <property type="nucleotide sequence ID" value="NZ_JAMLJI010000006.1"/>
</dbReference>
<name>A0ABU1GZ08_9GAMM</name>